<dbReference type="EMBL" id="JBEOKT010000003">
    <property type="protein sequence ID" value="MER2996790.1"/>
    <property type="molecule type" value="Genomic_DNA"/>
</dbReference>
<evidence type="ECO:0000313" key="1">
    <source>
        <dbReference type="EMBL" id="MER2996790.1"/>
    </source>
</evidence>
<reference evidence="1 2" key="1">
    <citation type="submission" date="2024-06" db="EMBL/GenBank/DDBJ databases">
        <title>Pontibacter populi HYL7-15.</title>
        <authorList>
            <person name="Kim M.K."/>
        </authorList>
    </citation>
    <scope>NUCLEOTIDE SEQUENCE [LARGE SCALE GENOMIC DNA]</scope>
    <source>
        <strain evidence="1 2">HYL7-15</strain>
    </source>
</reference>
<dbReference type="Proteomes" id="UP001476807">
    <property type="component" value="Unassembled WGS sequence"/>
</dbReference>
<keyword evidence="2" id="KW-1185">Reference proteome</keyword>
<name>A0ABV1RRN4_9BACT</name>
<accession>A0ABV1RRN4</accession>
<comment type="caution">
    <text evidence="1">The sequence shown here is derived from an EMBL/GenBank/DDBJ whole genome shotgun (WGS) entry which is preliminary data.</text>
</comment>
<sequence>MAVSLLSVVFAGCKPDEPEVKRKAVSKLSEDSRYRLALVSEARDELDDWFEFYGLEEDADTLFRLREIWDTDELAFPASANWQQLYKEHDELFLKSPDETKVLDIYTYNHEFTKKSRRRVTVKTINRDSEVATINPETGEKVRLMYCADACQFEMAWWRNNDEIIVVGLIQETGKSEFYPALWHINTYTNHIRQYTSLKPAKPAKKGYYLQDEVFYEL</sequence>
<proteinExistence type="predicted"/>
<organism evidence="1 2">
    <name type="scientific">Pontibacter populi</name>
    <dbReference type="NCBI Taxonomy" id="890055"/>
    <lineage>
        <taxon>Bacteria</taxon>
        <taxon>Pseudomonadati</taxon>
        <taxon>Bacteroidota</taxon>
        <taxon>Cytophagia</taxon>
        <taxon>Cytophagales</taxon>
        <taxon>Hymenobacteraceae</taxon>
        <taxon>Pontibacter</taxon>
    </lineage>
</organism>
<dbReference type="RefSeq" id="WP_350411122.1">
    <property type="nucleotide sequence ID" value="NZ_JBEOKT010000003.1"/>
</dbReference>
<gene>
    <name evidence="1" type="ORF">ABS362_04490</name>
</gene>
<protein>
    <recommendedName>
        <fullName evidence="3">Lipoprotein</fullName>
    </recommendedName>
</protein>
<evidence type="ECO:0000313" key="2">
    <source>
        <dbReference type="Proteomes" id="UP001476807"/>
    </source>
</evidence>
<evidence type="ECO:0008006" key="3">
    <source>
        <dbReference type="Google" id="ProtNLM"/>
    </source>
</evidence>